<dbReference type="SUPFAM" id="SSF52343">
    <property type="entry name" value="Ferredoxin reductase-like, C-terminal NADP-linked domain"/>
    <property type="match status" value="1"/>
</dbReference>
<dbReference type="CDD" id="cd06215">
    <property type="entry name" value="FNR_iron_sulfur_binding_1"/>
    <property type="match status" value="1"/>
</dbReference>
<sequence>MTAGMAIAEVLPPFWDPEHDEVLVCRAVRRQTHDVMTFILTAPQPRRFRYRPGQFMTFTVVIGGVAHHRCYTLSSSPSRPDAVAITVKRVPGGPVSNWLHDHFRPGMEIASLGPAGDFVLDEPRDGAAEKYLFLSAGSGITPVMSMARHRVDTCFDVDAVFLHAARSPDDLIFARELAWMESQAPSLRVRTICEHDTPWRRWAGAMGRIDAALLAREVPDLLERRWFVCGPEGYRRAVRGLAAQSGLDMTRFHEESFDFGELLAQEAELPDPDAASGAVEYTVSFTRSRREIVCGTDTPVLSAARAAGMRLPASCARGMCGTCKCKLLSGTVEMQHDGGIRQREIDQGMILICCARPTSDLVIER</sequence>
<dbReference type="InterPro" id="IPR008333">
    <property type="entry name" value="Cbr1-like_FAD-bd_dom"/>
</dbReference>
<dbReference type="SUPFAM" id="SSF63380">
    <property type="entry name" value="Riboflavin synthase domain-like"/>
    <property type="match status" value="1"/>
</dbReference>
<keyword evidence="2" id="KW-0285">Flavoprotein</keyword>
<comment type="similarity">
    <text evidence="9">In the N-terminal section; belongs to the FAD-binding oxidoreductase type 6 family.</text>
</comment>
<evidence type="ECO:0000259" key="10">
    <source>
        <dbReference type="PROSITE" id="PS51085"/>
    </source>
</evidence>
<dbReference type="InterPro" id="IPR050415">
    <property type="entry name" value="MRET"/>
</dbReference>
<accession>A0ABQ0P8C5</accession>
<dbReference type="EMBL" id="BAQP01000181">
    <property type="protein sequence ID" value="GBQ26525.1"/>
    <property type="molecule type" value="Genomic_DNA"/>
</dbReference>
<dbReference type="Pfam" id="PF00175">
    <property type="entry name" value="NAD_binding_1"/>
    <property type="match status" value="1"/>
</dbReference>
<dbReference type="InterPro" id="IPR039261">
    <property type="entry name" value="FNR_nucleotide-bd"/>
</dbReference>
<evidence type="ECO:0000256" key="2">
    <source>
        <dbReference type="ARBA" id="ARBA00022630"/>
    </source>
</evidence>
<comment type="cofactor">
    <cofactor evidence="1">
        <name>FAD</name>
        <dbReference type="ChEBI" id="CHEBI:57692"/>
    </cofactor>
</comment>
<dbReference type="SUPFAM" id="SSF54292">
    <property type="entry name" value="2Fe-2S ferredoxin-like"/>
    <property type="match status" value="1"/>
</dbReference>
<keyword evidence="8" id="KW-0411">Iron-sulfur</keyword>
<evidence type="ECO:0000256" key="7">
    <source>
        <dbReference type="ARBA" id="ARBA00023004"/>
    </source>
</evidence>
<evidence type="ECO:0000313" key="12">
    <source>
        <dbReference type="EMBL" id="GBQ26525.1"/>
    </source>
</evidence>
<keyword evidence="13" id="KW-1185">Reference proteome</keyword>
<evidence type="ECO:0000256" key="1">
    <source>
        <dbReference type="ARBA" id="ARBA00001974"/>
    </source>
</evidence>
<dbReference type="Pfam" id="PF00111">
    <property type="entry name" value="Fer2"/>
    <property type="match status" value="1"/>
</dbReference>
<evidence type="ECO:0000256" key="4">
    <source>
        <dbReference type="ARBA" id="ARBA00022723"/>
    </source>
</evidence>
<feature type="domain" description="FAD-binding FR-type" evidence="11">
    <location>
        <begin position="15"/>
        <end position="121"/>
    </location>
</feature>
<dbReference type="PROSITE" id="PS51085">
    <property type="entry name" value="2FE2S_FER_2"/>
    <property type="match status" value="1"/>
</dbReference>
<protein>
    <submittedName>
        <fullName evidence="12">Flavodoxin reductase family protein</fullName>
    </submittedName>
</protein>
<dbReference type="Proteomes" id="UP001060895">
    <property type="component" value="Unassembled WGS sequence"/>
</dbReference>
<evidence type="ECO:0000256" key="8">
    <source>
        <dbReference type="ARBA" id="ARBA00023014"/>
    </source>
</evidence>
<dbReference type="InterPro" id="IPR036010">
    <property type="entry name" value="2Fe-2S_ferredoxin-like_sf"/>
</dbReference>
<dbReference type="Pfam" id="PF00970">
    <property type="entry name" value="FAD_binding_6"/>
    <property type="match status" value="1"/>
</dbReference>
<dbReference type="InterPro" id="IPR001433">
    <property type="entry name" value="OxRdtase_FAD/NAD-bd"/>
</dbReference>
<evidence type="ECO:0000313" key="13">
    <source>
        <dbReference type="Proteomes" id="UP001060895"/>
    </source>
</evidence>
<gene>
    <name evidence="12" type="ORF">AA12717_2386</name>
</gene>
<dbReference type="PRINTS" id="PR00406">
    <property type="entry name" value="CYTB5RDTASE"/>
</dbReference>
<dbReference type="CDD" id="cd00207">
    <property type="entry name" value="fer2"/>
    <property type="match status" value="1"/>
</dbReference>
<dbReference type="Gene3D" id="2.40.30.10">
    <property type="entry name" value="Translation factors"/>
    <property type="match status" value="1"/>
</dbReference>
<comment type="caution">
    <text evidence="12">The sequence shown here is derived from an EMBL/GenBank/DDBJ whole genome shotgun (WGS) entry which is preliminary data.</text>
</comment>
<dbReference type="PROSITE" id="PS00197">
    <property type="entry name" value="2FE2S_FER_1"/>
    <property type="match status" value="1"/>
</dbReference>
<dbReference type="InterPro" id="IPR001041">
    <property type="entry name" value="2Fe-2S_ferredoxin-type"/>
</dbReference>
<keyword evidence="4" id="KW-0479">Metal-binding</keyword>
<keyword evidence="7" id="KW-0408">Iron</keyword>
<evidence type="ECO:0000256" key="3">
    <source>
        <dbReference type="ARBA" id="ARBA00022714"/>
    </source>
</evidence>
<dbReference type="PROSITE" id="PS51384">
    <property type="entry name" value="FAD_FR"/>
    <property type="match status" value="1"/>
</dbReference>
<dbReference type="Gene3D" id="3.40.50.80">
    <property type="entry name" value="Nucleotide-binding domain of ferredoxin-NADP reductase (FNR) module"/>
    <property type="match status" value="1"/>
</dbReference>
<dbReference type="InterPro" id="IPR017927">
    <property type="entry name" value="FAD-bd_FR_type"/>
</dbReference>
<dbReference type="InterPro" id="IPR012675">
    <property type="entry name" value="Beta-grasp_dom_sf"/>
</dbReference>
<reference evidence="12" key="1">
    <citation type="submission" date="2013-04" db="EMBL/GenBank/DDBJ databases">
        <title>The genome sequencing project of 58 acetic acid bacteria.</title>
        <authorList>
            <person name="Okamoto-Kainuma A."/>
            <person name="Ishikawa M."/>
            <person name="Umino S."/>
            <person name="Koizumi Y."/>
            <person name="Shiwa Y."/>
            <person name="Yoshikawa H."/>
            <person name="Matsutani M."/>
            <person name="Matsushita K."/>
        </authorList>
    </citation>
    <scope>NUCLEOTIDE SEQUENCE</scope>
    <source>
        <strain evidence="12">DSM 12717</strain>
    </source>
</reference>
<feature type="domain" description="2Fe-2S ferredoxin-type" evidence="10">
    <location>
        <begin position="281"/>
        <end position="365"/>
    </location>
</feature>
<keyword evidence="6" id="KW-0560">Oxidoreductase</keyword>
<evidence type="ECO:0000256" key="9">
    <source>
        <dbReference type="ARBA" id="ARBA00061434"/>
    </source>
</evidence>
<dbReference type="PANTHER" id="PTHR47354:SF6">
    <property type="entry name" value="NADH OXIDOREDUCTASE HCR"/>
    <property type="match status" value="1"/>
</dbReference>
<keyword evidence="5" id="KW-0274">FAD</keyword>
<proteinExistence type="inferred from homology"/>
<evidence type="ECO:0000256" key="5">
    <source>
        <dbReference type="ARBA" id="ARBA00022827"/>
    </source>
</evidence>
<organism evidence="12 13">
    <name type="scientific">Gluconacetobacter sacchari DSM 12717</name>
    <dbReference type="NCBI Taxonomy" id="1307940"/>
    <lineage>
        <taxon>Bacteria</taxon>
        <taxon>Pseudomonadati</taxon>
        <taxon>Pseudomonadota</taxon>
        <taxon>Alphaproteobacteria</taxon>
        <taxon>Acetobacterales</taxon>
        <taxon>Acetobacteraceae</taxon>
        <taxon>Gluconacetobacter</taxon>
    </lineage>
</organism>
<dbReference type="Gene3D" id="3.10.20.30">
    <property type="match status" value="1"/>
</dbReference>
<evidence type="ECO:0000259" key="11">
    <source>
        <dbReference type="PROSITE" id="PS51384"/>
    </source>
</evidence>
<name>A0ABQ0P8C5_9PROT</name>
<dbReference type="InterPro" id="IPR017938">
    <property type="entry name" value="Riboflavin_synthase-like_b-brl"/>
</dbReference>
<dbReference type="PANTHER" id="PTHR47354">
    <property type="entry name" value="NADH OXIDOREDUCTASE HCR"/>
    <property type="match status" value="1"/>
</dbReference>
<dbReference type="InterPro" id="IPR006058">
    <property type="entry name" value="2Fe2S_fd_BS"/>
</dbReference>
<keyword evidence="3" id="KW-0001">2Fe-2S</keyword>
<evidence type="ECO:0000256" key="6">
    <source>
        <dbReference type="ARBA" id="ARBA00023002"/>
    </source>
</evidence>